<evidence type="ECO:0000313" key="1">
    <source>
        <dbReference type="EMBL" id="KRO28055.1"/>
    </source>
</evidence>
<protein>
    <submittedName>
        <fullName evidence="1">Uncharacterized protein</fullName>
    </submittedName>
</protein>
<proteinExistence type="predicted"/>
<sequence length="67" mass="7604">MRTADFEHNLLKALDGLTENDIQKIREEVGVDKDYEIDIEGHTHIVNRPKDVAVIDDADKGEIPKYG</sequence>
<dbReference type="Proteomes" id="UP000050920">
    <property type="component" value="Unassembled WGS sequence"/>
</dbReference>
<dbReference type="RefSeq" id="WP_024623854.1">
    <property type="nucleotide sequence ID" value="NZ_AYGX02000054.1"/>
</dbReference>
<keyword evidence="2" id="KW-1185">Reference proteome</keyword>
<organism evidence="1 2">
    <name type="scientific">Lactiplantibacillus fabifermentans DSM 21115</name>
    <dbReference type="NCBI Taxonomy" id="1413187"/>
    <lineage>
        <taxon>Bacteria</taxon>
        <taxon>Bacillati</taxon>
        <taxon>Bacillota</taxon>
        <taxon>Bacilli</taxon>
        <taxon>Lactobacillales</taxon>
        <taxon>Lactobacillaceae</taxon>
        <taxon>Lactiplantibacillus</taxon>
    </lineage>
</organism>
<gene>
    <name evidence="1" type="ORF">DY78_GL002688</name>
</gene>
<reference evidence="1 2" key="1">
    <citation type="journal article" date="2015" name="Genome Announc.">
        <title>Expanding the biotechnology potential of lactobacilli through comparative genomics of 213 strains and associated genera.</title>
        <authorList>
            <person name="Sun Z."/>
            <person name="Harris H.M."/>
            <person name="McCann A."/>
            <person name="Guo C."/>
            <person name="Argimon S."/>
            <person name="Zhang W."/>
            <person name="Yang X."/>
            <person name="Jeffery I.B."/>
            <person name="Cooney J.C."/>
            <person name="Kagawa T.F."/>
            <person name="Liu W."/>
            <person name="Song Y."/>
            <person name="Salvetti E."/>
            <person name="Wrobel A."/>
            <person name="Rasinkangas P."/>
            <person name="Parkhill J."/>
            <person name="Rea M.C."/>
            <person name="O'Sullivan O."/>
            <person name="Ritari J."/>
            <person name="Douillard F.P."/>
            <person name="Paul Ross R."/>
            <person name="Yang R."/>
            <person name="Briner A.E."/>
            <person name="Felis G.E."/>
            <person name="de Vos W.M."/>
            <person name="Barrangou R."/>
            <person name="Klaenhammer T.R."/>
            <person name="Caufield P.W."/>
            <person name="Cui Y."/>
            <person name="Zhang H."/>
            <person name="O'Toole P.W."/>
        </authorList>
    </citation>
    <scope>NUCLEOTIDE SEQUENCE [LARGE SCALE GENOMIC DNA]</scope>
    <source>
        <strain evidence="1 2">DSM 21115</strain>
    </source>
</reference>
<name>A0A0R2NQV0_9LACO</name>
<comment type="caution">
    <text evidence="1">The sequence shown here is derived from an EMBL/GenBank/DDBJ whole genome shotgun (WGS) entry which is preliminary data.</text>
</comment>
<dbReference type="AlphaFoldDB" id="A0A0R2NQV0"/>
<dbReference type="EMBL" id="AYGX02000054">
    <property type="protein sequence ID" value="KRO28055.1"/>
    <property type="molecule type" value="Genomic_DNA"/>
</dbReference>
<accession>A0A0R2NQV0</accession>
<evidence type="ECO:0000313" key="2">
    <source>
        <dbReference type="Proteomes" id="UP000050920"/>
    </source>
</evidence>